<dbReference type="Pfam" id="PF05598">
    <property type="entry name" value="DUF772"/>
    <property type="match status" value="1"/>
</dbReference>
<dbReference type="NCBIfam" id="NF033551">
    <property type="entry name" value="transpos_IS1182"/>
    <property type="match status" value="1"/>
</dbReference>
<evidence type="ECO:0000259" key="3">
    <source>
        <dbReference type="Pfam" id="PF13751"/>
    </source>
</evidence>
<comment type="caution">
    <text evidence="4">The sequence shown here is derived from an EMBL/GenBank/DDBJ whole genome shotgun (WGS) entry which is preliminary data.</text>
</comment>
<dbReference type="Proteomes" id="UP000215199">
    <property type="component" value="Unassembled WGS sequence"/>
</dbReference>
<reference evidence="5" key="1">
    <citation type="submission" date="2017-07" db="EMBL/GenBank/DDBJ databases">
        <title>Comparative genome mining reveals phylogenetic distribution patterns of secondary metabolites in Amycolatopsis.</title>
        <authorList>
            <person name="Adamek M."/>
            <person name="Alanjary M."/>
            <person name="Sales-Ortells H."/>
            <person name="Goodfellow M."/>
            <person name="Bull A.T."/>
            <person name="Kalinowski J."/>
            <person name="Ziemert N."/>
        </authorList>
    </citation>
    <scope>NUCLEOTIDE SEQUENCE [LARGE SCALE GENOMIC DNA]</scope>
    <source>
        <strain evidence="5">H5</strain>
    </source>
</reference>
<keyword evidence="5" id="KW-1185">Reference proteome</keyword>
<dbReference type="Pfam" id="PF13751">
    <property type="entry name" value="DDE_Tnp_1_6"/>
    <property type="match status" value="1"/>
</dbReference>
<dbReference type="InterPro" id="IPR047629">
    <property type="entry name" value="IS1182_transpos"/>
</dbReference>
<evidence type="ECO:0000256" key="1">
    <source>
        <dbReference type="SAM" id="MobiDB-lite"/>
    </source>
</evidence>
<dbReference type="AlphaFoldDB" id="A0A229TGN5"/>
<proteinExistence type="predicted"/>
<protein>
    <submittedName>
        <fullName evidence="4">Transposase</fullName>
    </submittedName>
</protein>
<feature type="region of interest" description="Disordered" evidence="1">
    <location>
        <begin position="531"/>
        <end position="550"/>
    </location>
</feature>
<feature type="domain" description="Transposase InsH N-terminal" evidence="2">
    <location>
        <begin position="44"/>
        <end position="115"/>
    </location>
</feature>
<evidence type="ECO:0000259" key="2">
    <source>
        <dbReference type="Pfam" id="PF05598"/>
    </source>
</evidence>
<dbReference type="InterPro" id="IPR008490">
    <property type="entry name" value="Transposase_InsH_N"/>
</dbReference>
<name>A0A229TGN5_9PSEU</name>
<sequence>MSLPVGSRSAVEVPELTARMARASNPVGTTAMWVRDRLDGLWKDEDFVDCYSRNGRPGLSPAQLATVSVLQFLLGLSDRDAAEAVRCRIDFKYALGLELDDPGFHHSVLGDFRDRLLRDGRPDRLLDVALARMKEAGLVRERTTQRTDSTHVLAAVRALTRLELVTEAVRAALEELAGTADHALDGLVDEHWGRRYGRPVRLGKNPTRPKTRINTTGADARHLLEHLNRHHPDLLDGPQVQALRQVLVQNYHWDPTGRLRWRDDDKDSGLPPSANRIVSPYDLTARYARRGQVTRWTGFLAHVTETCSGDSPNVITDVATMPATSSDAEVLPGIHTRLHHRGLQPDQHLVDGGYTSLVHLERAEREHRITVVGPLPGNPTHQHRQGEGFARDDFRIDFDRQQVTCPQGQVSKGWHGPYPTSSPIAAPLIVARFTKSQCQPCPVRAKCTTSRDSARNVGFPPRELLELQLRNRAERQEPAWRKRYAVRSGIEGTICEFAHGHGMRRCRYRGQPKTHLQHVLTAIAVNIERLSRQPPGDSAPPRPPTAFQDYLDRQEIPRLRSWRAVS</sequence>
<feature type="domain" description="Transposase DDE" evidence="3">
    <location>
        <begin position="404"/>
        <end position="530"/>
    </location>
</feature>
<dbReference type="OrthoDB" id="3313640at2"/>
<dbReference type="PANTHER" id="PTHR35604">
    <property type="entry name" value="TRANSPOSASE INSH FOR INSERTION SEQUENCE ELEMENT IS5A-RELATED"/>
    <property type="match status" value="1"/>
</dbReference>
<gene>
    <name evidence="4" type="ORF">CF165_04115</name>
</gene>
<dbReference type="EMBL" id="NMUL01000005">
    <property type="protein sequence ID" value="OXM70283.1"/>
    <property type="molecule type" value="Genomic_DNA"/>
</dbReference>
<evidence type="ECO:0000313" key="4">
    <source>
        <dbReference type="EMBL" id="OXM70283.1"/>
    </source>
</evidence>
<organism evidence="4 5">
    <name type="scientific">Amycolatopsis vastitatis</name>
    <dbReference type="NCBI Taxonomy" id="1905142"/>
    <lineage>
        <taxon>Bacteria</taxon>
        <taxon>Bacillati</taxon>
        <taxon>Actinomycetota</taxon>
        <taxon>Actinomycetes</taxon>
        <taxon>Pseudonocardiales</taxon>
        <taxon>Pseudonocardiaceae</taxon>
        <taxon>Amycolatopsis</taxon>
    </lineage>
</organism>
<evidence type="ECO:0000313" key="5">
    <source>
        <dbReference type="Proteomes" id="UP000215199"/>
    </source>
</evidence>
<dbReference type="InterPro" id="IPR025668">
    <property type="entry name" value="Tnp_DDE_dom"/>
</dbReference>
<accession>A0A229TGN5</accession>
<dbReference type="PANTHER" id="PTHR35604:SF2">
    <property type="entry name" value="TRANSPOSASE INSH FOR INSERTION SEQUENCE ELEMENT IS5A-RELATED"/>
    <property type="match status" value="1"/>
</dbReference>